<keyword evidence="2 6" id="KW-0812">Transmembrane</keyword>
<dbReference type="OrthoDB" id="2496787at2759"/>
<organism evidence="8 9">
    <name type="scientific">Neocucurbitaria cava</name>
    <dbReference type="NCBI Taxonomy" id="798079"/>
    <lineage>
        <taxon>Eukaryota</taxon>
        <taxon>Fungi</taxon>
        <taxon>Dikarya</taxon>
        <taxon>Ascomycota</taxon>
        <taxon>Pezizomycotina</taxon>
        <taxon>Dothideomycetes</taxon>
        <taxon>Pleosporomycetidae</taxon>
        <taxon>Pleosporales</taxon>
        <taxon>Pleosporineae</taxon>
        <taxon>Cucurbitariaceae</taxon>
        <taxon>Neocucurbitaria</taxon>
    </lineage>
</organism>
<evidence type="ECO:0000256" key="4">
    <source>
        <dbReference type="ARBA" id="ARBA00023136"/>
    </source>
</evidence>
<protein>
    <recommendedName>
        <fullName evidence="7">Rhodopsin domain-containing protein</fullName>
    </recommendedName>
</protein>
<feature type="transmembrane region" description="Helical" evidence="6">
    <location>
        <begin position="197"/>
        <end position="219"/>
    </location>
</feature>
<evidence type="ECO:0000256" key="5">
    <source>
        <dbReference type="ARBA" id="ARBA00038359"/>
    </source>
</evidence>
<feature type="transmembrane region" description="Helical" evidence="6">
    <location>
        <begin position="12"/>
        <end position="30"/>
    </location>
</feature>
<dbReference type="AlphaFoldDB" id="A0A9W8YF43"/>
<feature type="transmembrane region" description="Helical" evidence="6">
    <location>
        <begin position="121"/>
        <end position="140"/>
    </location>
</feature>
<comment type="caution">
    <text evidence="8">The sequence shown here is derived from an EMBL/GenBank/DDBJ whole genome shotgun (WGS) entry which is preliminary data.</text>
</comment>
<evidence type="ECO:0000256" key="6">
    <source>
        <dbReference type="SAM" id="Phobius"/>
    </source>
</evidence>
<evidence type="ECO:0000256" key="2">
    <source>
        <dbReference type="ARBA" id="ARBA00022692"/>
    </source>
</evidence>
<name>A0A9W8YF43_9PLEO</name>
<comment type="subcellular location">
    <subcellularLocation>
        <location evidence="1">Membrane</location>
        <topology evidence="1">Multi-pass membrane protein</topology>
    </subcellularLocation>
</comment>
<feature type="transmembrane region" description="Helical" evidence="6">
    <location>
        <begin position="160"/>
        <end position="185"/>
    </location>
</feature>
<keyword evidence="9" id="KW-1185">Reference proteome</keyword>
<feature type="transmembrane region" description="Helical" evidence="6">
    <location>
        <begin position="42"/>
        <end position="59"/>
    </location>
</feature>
<dbReference type="InterPro" id="IPR052337">
    <property type="entry name" value="SAT4-like"/>
</dbReference>
<dbReference type="GO" id="GO:0016020">
    <property type="term" value="C:membrane"/>
    <property type="evidence" value="ECO:0007669"/>
    <property type="project" value="UniProtKB-SubCell"/>
</dbReference>
<reference evidence="8" key="1">
    <citation type="submission" date="2022-10" db="EMBL/GenBank/DDBJ databases">
        <title>Tapping the CABI collections for fungal endophytes: first genome assemblies for Collariella, Neodidymelliopsis, Ascochyta clinopodiicola, Didymella pomorum, Didymosphaeria variabile, Neocosmospora piperis and Neocucurbitaria cava.</title>
        <authorList>
            <person name="Hill R."/>
        </authorList>
    </citation>
    <scope>NUCLEOTIDE SEQUENCE</scope>
    <source>
        <strain evidence="8">IMI 356814</strain>
    </source>
</reference>
<sequence>MVSNRQPELYAAALIPYTAAAVALVLRMFARRKTAIRLAWEDYVAVVAFVSMPFAWRNITRWGLGIPLQDINLPTEQIEYHYFKDLWVDMWLYTFSVGLSKFVILGFYWRVFSLSIIRQPIRILFACSAGWIIVVLILMQCQPIRKFWDNDVPGKCSLTPMLSLFGAGIPHFVLEVAILLCPLIEIWKLHMRTSKKIAVATMFMSGILVCGSALGTIVHTVALSKKVDKDLTWDGLDDQIWAVCDVNLASFATSLPLLRPVFRSFGGIFSGLKSSNSPGENYVNVRSTHTYGNTPVTKRSRAYKADATDSEIEFADEGDFAEGSNKAYAMHTIAPRDSEAEVEARDGIYVRSEMKVDFHTVQ</sequence>
<keyword evidence="4 6" id="KW-0472">Membrane</keyword>
<evidence type="ECO:0000259" key="7">
    <source>
        <dbReference type="Pfam" id="PF20684"/>
    </source>
</evidence>
<keyword evidence="3 6" id="KW-1133">Transmembrane helix</keyword>
<gene>
    <name evidence="8" type="ORF">N0V83_002536</name>
</gene>
<feature type="transmembrane region" description="Helical" evidence="6">
    <location>
        <begin position="90"/>
        <end position="109"/>
    </location>
</feature>
<evidence type="ECO:0000256" key="1">
    <source>
        <dbReference type="ARBA" id="ARBA00004141"/>
    </source>
</evidence>
<evidence type="ECO:0000313" key="8">
    <source>
        <dbReference type="EMBL" id="KAJ4373797.1"/>
    </source>
</evidence>
<evidence type="ECO:0000256" key="3">
    <source>
        <dbReference type="ARBA" id="ARBA00022989"/>
    </source>
</evidence>
<evidence type="ECO:0000313" key="9">
    <source>
        <dbReference type="Proteomes" id="UP001140560"/>
    </source>
</evidence>
<dbReference type="PANTHER" id="PTHR33048">
    <property type="entry name" value="PTH11-LIKE INTEGRAL MEMBRANE PROTEIN (AFU_ORTHOLOGUE AFUA_5G11245)"/>
    <property type="match status" value="1"/>
</dbReference>
<dbReference type="InterPro" id="IPR049326">
    <property type="entry name" value="Rhodopsin_dom_fungi"/>
</dbReference>
<accession>A0A9W8YF43</accession>
<dbReference type="Pfam" id="PF20684">
    <property type="entry name" value="Fung_rhodopsin"/>
    <property type="match status" value="1"/>
</dbReference>
<dbReference type="EMBL" id="JAPEUY010000004">
    <property type="protein sequence ID" value="KAJ4373797.1"/>
    <property type="molecule type" value="Genomic_DNA"/>
</dbReference>
<proteinExistence type="inferred from homology"/>
<dbReference type="Proteomes" id="UP001140560">
    <property type="component" value="Unassembled WGS sequence"/>
</dbReference>
<comment type="similarity">
    <text evidence="5">Belongs to the SAT4 family.</text>
</comment>
<feature type="domain" description="Rhodopsin" evidence="7">
    <location>
        <begin position="26"/>
        <end position="263"/>
    </location>
</feature>
<dbReference type="PANTHER" id="PTHR33048:SF47">
    <property type="entry name" value="INTEGRAL MEMBRANE PROTEIN-RELATED"/>
    <property type="match status" value="1"/>
</dbReference>